<dbReference type="InterPro" id="IPR024671">
    <property type="entry name" value="Atg22-like"/>
</dbReference>
<feature type="transmembrane region" description="Helical" evidence="6">
    <location>
        <begin position="360"/>
        <end position="384"/>
    </location>
</feature>
<dbReference type="Proteomes" id="UP000248795">
    <property type="component" value="Unassembled WGS sequence"/>
</dbReference>
<keyword evidence="3 6" id="KW-0812">Transmembrane</keyword>
<keyword evidence="5 6" id="KW-0472">Membrane</keyword>
<keyword evidence="9" id="KW-1185">Reference proteome</keyword>
<evidence type="ECO:0000256" key="6">
    <source>
        <dbReference type="SAM" id="Phobius"/>
    </source>
</evidence>
<evidence type="ECO:0000259" key="7">
    <source>
        <dbReference type="PROSITE" id="PS50850"/>
    </source>
</evidence>
<accession>A0A2W2CE25</accession>
<evidence type="ECO:0000256" key="2">
    <source>
        <dbReference type="ARBA" id="ARBA00022448"/>
    </source>
</evidence>
<gene>
    <name evidence="8" type="ORF">DK847_01435</name>
</gene>
<feature type="domain" description="Major facilitator superfamily (MFS) profile" evidence="7">
    <location>
        <begin position="235"/>
        <end position="426"/>
    </location>
</feature>
<feature type="transmembrane region" description="Helical" evidence="6">
    <location>
        <begin position="325"/>
        <end position="348"/>
    </location>
</feature>
<dbReference type="InterPro" id="IPR020846">
    <property type="entry name" value="MFS_dom"/>
</dbReference>
<comment type="caution">
    <text evidence="8">The sequence shown here is derived from an EMBL/GenBank/DDBJ whole genome shotgun (WGS) entry which is preliminary data.</text>
</comment>
<dbReference type="SUPFAM" id="SSF103473">
    <property type="entry name" value="MFS general substrate transporter"/>
    <property type="match status" value="1"/>
</dbReference>
<name>A0A2W2CE25_9HYPH</name>
<feature type="transmembrane region" description="Helical" evidence="6">
    <location>
        <begin position="88"/>
        <end position="105"/>
    </location>
</feature>
<organism evidence="8 9">
    <name type="scientific">Aestuariivirga litoralis</name>
    <dbReference type="NCBI Taxonomy" id="2650924"/>
    <lineage>
        <taxon>Bacteria</taxon>
        <taxon>Pseudomonadati</taxon>
        <taxon>Pseudomonadota</taxon>
        <taxon>Alphaproteobacteria</taxon>
        <taxon>Hyphomicrobiales</taxon>
        <taxon>Aestuariivirgaceae</taxon>
        <taxon>Aestuariivirga</taxon>
    </lineage>
</organism>
<dbReference type="InterPro" id="IPR036259">
    <property type="entry name" value="MFS_trans_sf"/>
</dbReference>
<feature type="transmembrane region" description="Helical" evidence="6">
    <location>
        <begin position="111"/>
        <end position="132"/>
    </location>
</feature>
<evidence type="ECO:0000256" key="5">
    <source>
        <dbReference type="ARBA" id="ARBA00023136"/>
    </source>
</evidence>
<dbReference type="GO" id="GO:0012505">
    <property type="term" value="C:endomembrane system"/>
    <property type="evidence" value="ECO:0007669"/>
    <property type="project" value="UniProtKB-SubCell"/>
</dbReference>
<feature type="transmembrane region" description="Helical" evidence="6">
    <location>
        <begin position="153"/>
        <end position="173"/>
    </location>
</feature>
<evidence type="ECO:0000256" key="4">
    <source>
        <dbReference type="ARBA" id="ARBA00022989"/>
    </source>
</evidence>
<dbReference type="PANTHER" id="PTHR23519:SF1">
    <property type="entry name" value="AUTOPHAGY-RELATED PROTEIN 22"/>
    <property type="match status" value="1"/>
</dbReference>
<dbReference type="Pfam" id="PF11700">
    <property type="entry name" value="ATG22"/>
    <property type="match status" value="1"/>
</dbReference>
<dbReference type="EMBL" id="QKVK01000001">
    <property type="protein sequence ID" value="PZF78503.1"/>
    <property type="molecule type" value="Genomic_DNA"/>
</dbReference>
<feature type="transmembrane region" description="Helical" evidence="6">
    <location>
        <begin position="390"/>
        <end position="411"/>
    </location>
</feature>
<keyword evidence="2" id="KW-0813">Transport</keyword>
<feature type="transmembrane region" description="Helical" evidence="6">
    <location>
        <begin position="185"/>
        <end position="203"/>
    </location>
</feature>
<dbReference type="AlphaFoldDB" id="A0A2W2CE25"/>
<feature type="transmembrane region" description="Helical" evidence="6">
    <location>
        <begin position="300"/>
        <end position="319"/>
    </location>
</feature>
<keyword evidence="4 6" id="KW-1133">Transmembrane helix</keyword>
<proteinExistence type="predicted"/>
<feature type="transmembrane region" description="Helical" evidence="6">
    <location>
        <begin position="272"/>
        <end position="293"/>
    </location>
</feature>
<dbReference type="RefSeq" id="WP_111195830.1">
    <property type="nucleotide sequence ID" value="NZ_QKVK01000001.1"/>
</dbReference>
<dbReference type="Gene3D" id="1.20.1250.20">
    <property type="entry name" value="MFS general substrate transporter like domains"/>
    <property type="match status" value="2"/>
</dbReference>
<dbReference type="InterPro" id="IPR050495">
    <property type="entry name" value="ATG22/LtaA_families"/>
</dbReference>
<dbReference type="GO" id="GO:0022857">
    <property type="term" value="F:transmembrane transporter activity"/>
    <property type="evidence" value="ECO:0007669"/>
    <property type="project" value="InterPro"/>
</dbReference>
<feature type="transmembrane region" description="Helical" evidence="6">
    <location>
        <begin position="236"/>
        <end position="260"/>
    </location>
</feature>
<dbReference type="PROSITE" id="PS50850">
    <property type="entry name" value="MFS"/>
    <property type="match status" value="1"/>
</dbReference>
<dbReference type="PANTHER" id="PTHR23519">
    <property type="entry name" value="AUTOPHAGY-RELATED PROTEIN 22"/>
    <property type="match status" value="1"/>
</dbReference>
<evidence type="ECO:0000313" key="9">
    <source>
        <dbReference type="Proteomes" id="UP000248795"/>
    </source>
</evidence>
<evidence type="ECO:0000256" key="1">
    <source>
        <dbReference type="ARBA" id="ARBA00004127"/>
    </source>
</evidence>
<comment type="subcellular location">
    <subcellularLocation>
        <location evidence="1">Endomembrane system</location>
        <topology evidence="1">Multi-pass membrane protein</topology>
    </subcellularLocation>
</comment>
<reference evidence="9" key="1">
    <citation type="submission" date="2018-06" db="EMBL/GenBank/DDBJ databases">
        <title>Aestuariibacter litoralis strain KCTC 52945T.</title>
        <authorList>
            <person name="Li X."/>
            <person name="Salam N."/>
            <person name="Li J.-L."/>
            <person name="Chen Y.-M."/>
            <person name="Yang Z.-W."/>
            <person name="Zhang L.-Y."/>
            <person name="Han M.-X."/>
            <person name="Xiao M."/>
            <person name="Li W.-J."/>
        </authorList>
    </citation>
    <scope>NUCLEOTIDE SEQUENCE [LARGE SCALE GENOMIC DNA]</scope>
    <source>
        <strain evidence="9">KCTC 52945</strain>
    </source>
</reference>
<evidence type="ECO:0000313" key="8">
    <source>
        <dbReference type="EMBL" id="PZF78503.1"/>
    </source>
</evidence>
<feature type="transmembrane region" description="Helical" evidence="6">
    <location>
        <begin position="56"/>
        <end position="81"/>
    </location>
</feature>
<feature type="transmembrane region" description="Helical" evidence="6">
    <location>
        <begin position="21"/>
        <end position="44"/>
    </location>
</feature>
<sequence>MAGKPGGSAGAGWLDRRTLTWAGYDVASSIYFGVAPAVLLPLYFQQRMADLANPTAAWGILAALAILASSVAALAAAALSARMPRLKLLNAATAGLVLSIAALAWPVSSTLAAAAVAYVAAQSFYFAATSIYESFLPDLLPQALRQRLSGFGWAVGYLGGVLAIAILLLLVRGQPQSPALLEDCFAVLAILSAAFFVIALTLMRRAGFAALGEGVGGPRLSGVIAVVGQWRQHRGLFVLLGGTMLVHLAISVVITFTAPILASRFGQTLPDLLWLLLLVHVISVPSTIGWNLLMTNWSRSVPMAILLAAWGFVLLLMAFGSGSWMPVATVAVIGCCVGATASALRGFLAEGVPPGSAPAFFALATVAGRLAAALGPALFALISTLQGERAALLVILALLAAGAALVLLHVMRDEASTLTTQAKADV</sequence>
<protein>
    <recommendedName>
        <fullName evidence="7">Major facilitator superfamily (MFS) profile domain-containing protein</fullName>
    </recommendedName>
</protein>
<evidence type="ECO:0000256" key="3">
    <source>
        <dbReference type="ARBA" id="ARBA00022692"/>
    </source>
</evidence>